<accession>A0A1E5L7S9</accession>
<name>A0A1E5L7S9_9FIRM</name>
<protein>
    <submittedName>
        <fullName evidence="1">Uncharacterized protein</fullName>
    </submittedName>
</protein>
<dbReference type="Proteomes" id="UP000095255">
    <property type="component" value="Unassembled WGS sequence"/>
</dbReference>
<keyword evidence="2" id="KW-1185">Reference proteome</keyword>
<gene>
    <name evidence="1" type="ORF">BHU72_11825</name>
</gene>
<organism evidence="1 2">
    <name type="scientific">Desulfuribacillus stibiiarsenatis</name>
    <dbReference type="NCBI Taxonomy" id="1390249"/>
    <lineage>
        <taxon>Bacteria</taxon>
        <taxon>Bacillati</taxon>
        <taxon>Bacillota</taxon>
        <taxon>Desulfuribacillia</taxon>
        <taxon>Desulfuribacillales</taxon>
        <taxon>Desulfuribacillaceae</taxon>
        <taxon>Desulfuribacillus</taxon>
    </lineage>
</organism>
<dbReference type="RefSeq" id="WP_069701445.1">
    <property type="nucleotide sequence ID" value="NZ_MJAT01000006.1"/>
</dbReference>
<evidence type="ECO:0000313" key="1">
    <source>
        <dbReference type="EMBL" id="OEH86217.1"/>
    </source>
</evidence>
<dbReference type="EMBL" id="MJAT01000006">
    <property type="protein sequence ID" value="OEH86217.1"/>
    <property type="molecule type" value="Genomic_DNA"/>
</dbReference>
<sequence>MKIKHLCLANGDEYRDITVEMDEQQLLKAIDDEVFIKVTCTNGTQVLLNPNFVLSIEIGESRKLTAI</sequence>
<proteinExistence type="predicted"/>
<dbReference type="AlphaFoldDB" id="A0A1E5L7S9"/>
<reference evidence="1 2" key="1">
    <citation type="submission" date="2016-09" db="EMBL/GenBank/DDBJ databases">
        <title>Desulfuribacillus arsenicus sp. nov., an obligately anaerobic, dissimilatory arsenic- and antimonate-reducing bacterium isolated from anoxic sediments.</title>
        <authorList>
            <person name="Abin C.A."/>
            <person name="Hollibaugh J.T."/>
        </authorList>
    </citation>
    <scope>NUCLEOTIDE SEQUENCE [LARGE SCALE GENOMIC DNA]</scope>
    <source>
        <strain evidence="1 2">MLFW-2</strain>
    </source>
</reference>
<comment type="caution">
    <text evidence="1">The sequence shown here is derived from an EMBL/GenBank/DDBJ whole genome shotgun (WGS) entry which is preliminary data.</text>
</comment>
<evidence type="ECO:0000313" key="2">
    <source>
        <dbReference type="Proteomes" id="UP000095255"/>
    </source>
</evidence>
<dbReference type="STRING" id="1390249.BHU72_11825"/>